<dbReference type="EMBL" id="FOJM01000014">
    <property type="protein sequence ID" value="SFA54809.1"/>
    <property type="molecule type" value="Genomic_DNA"/>
</dbReference>
<keyword evidence="1" id="KW-0472">Membrane</keyword>
<keyword evidence="1" id="KW-1133">Transmembrane helix</keyword>
<dbReference type="AlphaFoldDB" id="A0A1I0TSQ7"/>
<protein>
    <submittedName>
        <fullName evidence="2">Uncharacterized protein</fullName>
    </submittedName>
</protein>
<accession>A0A1I0TSQ7</accession>
<dbReference type="STRING" id="332999.SAMN04488511_11417"/>
<feature type="transmembrane region" description="Helical" evidence="1">
    <location>
        <begin position="82"/>
        <end position="101"/>
    </location>
</feature>
<evidence type="ECO:0000313" key="2">
    <source>
        <dbReference type="EMBL" id="SFA54809.1"/>
    </source>
</evidence>
<dbReference type="RefSeq" id="WP_090985699.1">
    <property type="nucleotide sequence ID" value="NZ_FOJM01000014.1"/>
</dbReference>
<keyword evidence="1" id="KW-0812">Transmembrane</keyword>
<evidence type="ECO:0000256" key="1">
    <source>
        <dbReference type="SAM" id="Phobius"/>
    </source>
</evidence>
<organism evidence="2 3">
    <name type="scientific">Pedobacter suwonensis</name>
    <dbReference type="NCBI Taxonomy" id="332999"/>
    <lineage>
        <taxon>Bacteria</taxon>
        <taxon>Pseudomonadati</taxon>
        <taxon>Bacteroidota</taxon>
        <taxon>Sphingobacteriia</taxon>
        <taxon>Sphingobacteriales</taxon>
        <taxon>Sphingobacteriaceae</taxon>
        <taxon>Pedobacter</taxon>
    </lineage>
</organism>
<name>A0A1I0TSQ7_9SPHI</name>
<gene>
    <name evidence="2" type="ORF">SAMN04488511_11417</name>
</gene>
<evidence type="ECO:0000313" key="3">
    <source>
        <dbReference type="Proteomes" id="UP000198836"/>
    </source>
</evidence>
<keyword evidence="3" id="KW-1185">Reference proteome</keyword>
<dbReference type="OrthoDB" id="676747at2"/>
<feature type="transmembrane region" description="Helical" evidence="1">
    <location>
        <begin position="52"/>
        <end position="70"/>
    </location>
</feature>
<dbReference type="PROSITE" id="PS51257">
    <property type="entry name" value="PROKAR_LIPOPROTEIN"/>
    <property type="match status" value="1"/>
</dbReference>
<dbReference type="Proteomes" id="UP000198836">
    <property type="component" value="Unassembled WGS sequence"/>
</dbReference>
<sequence length="256" mass="29801">MKKQLYFKTTIARINPIKTFFLNMFIIGCSMPTMLCETFTRTKFGERHWNIGWAIIYTALLSLVPILGLLPMKLFGEHAIELIIDTFTWYLFIAAFAYKSVLHWKDQRRSPSTFDFGRYSYSSGKLDKRLIDFKINGKAVNHRTIETIIEPAFFFVVGLGFTILHQSVGLLLLLSSISYSASRFLDYHNGDEMVLDIIDSMIIKEDYERAFMDEMELDNERGLHIPSRRPKGMENRKKVVDAMFAQDDEEQRTYVA</sequence>
<proteinExistence type="predicted"/>
<feature type="transmembrane region" description="Helical" evidence="1">
    <location>
        <begin position="152"/>
        <end position="174"/>
    </location>
</feature>
<reference evidence="3" key="1">
    <citation type="submission" date="2016-10" db="EMBL/GenBank/DDBJ databases">
        <authorList>
            <person name="Varghese N."/>
            <person name="Submissions S."/>
        </authorList>
    </citation>
    <scope>NUCLEOTIDE SEQUENCE [LARGE SCALE GENOMIC DNA]</scope>
    <source>
        <strain evidence="3">DSM 18130</strain>
    </source>
</reference>